<dbReference type="Gene3D" id="1.10.167.10">
    <property type="entry name" value="Regulator of G-protein Signalling 4, domain 2"/>
    <property type="match status" value="1"/>
</dbReference>
<dbReference type="HOGENOM" id="CLU_022448_0_0_1"/>
<keyword evidence="2" id="KW-0472">Membrane</keyword>
<evidence type="ECO:0000259" key="3">
    <source>
        <dbReference type="Pfam" id="PF00615"/>
    </source>
</evidence>
<feature type="transmembrane region" description="Helical" evidence="2">
    <location>
        <begin position="269"/>
        <end position="288"/>
    </location>
</feature>
<feature type="domain" description="RGS" evidence="3">
    <location>
        <begin position="374"/>
        <end position="469"/>
    </location>
</feature>
<dbReference type="Pfam" id="PF00615">
    <property type="entry name" value="RGS"/>
    <property type="match status" value="1"/>
</dbReference>
<feature type="compositionally biased region" description="Polar residues" evidence="1">
    <location>
        <begin position="490"/>
        <end position="500"/>
    </location>
</feature>
<evidence type="ECO:0000256" key="1">
    <source>
        <dbReference type="SAM" id="MobiDB-lite"/>
    </source>
</evidence>
<dbReference type="InterPro" id="IPR016137">
    <property type="entry name" value="RGS"/>
</dbReference>
<keyword evidence="2" id="KW-0812">Transmembrane</keyword>
<dbReference type="STRING" id="857340.A0A086T4V9"/>
<accession>A0A086T4V9</accession>
<dbReference type="SUPFAM" id="SSF48097">
    <property type="entry name" value="Regulator of G-protein signaling, RGS"/>
    <property type="match status" value="1"/>
</dbReference>
<evidence type="ECO:0000313" key="5">
    <source>
        <dbReference type="Proteomes" id="UP000029964"/>
    </source>
</evidence>
<feature type="transmembrane region" description="Helical" evidence="2">
    <location>
        <begin position="204"/>
        <end position="221"/>
    </location>
</feature>
<evidence type="ECO:0000313" key="4">
    <source>
        <dbReference type="EMBL" id="KFH44391.1"/>
    </source>
</evidence>
<proteinExistence type="predicted"/>
<comment type="caution">
    <text evidence="4">The sequence shown here is derived from an EMBL/GenBank/DDBJ whole genome shotgun (WGS) entry which is preliminary data.</text>
</comment>
<dbReference type="InterPro" id="IPR044926">
    <property type="entry name" value="RGS_subdomain_2"/>
</dbReference>
<feature type="transmembrane region" description="Helical" evidence="2">
    <location>
        <begin position="83"/>
        <end position="104"/>
    </location>
</feature>
<protein>
    <recommendedName>
        <fullName evidence="3">RGS domain-containing protein</fullName>
    </recommendedName>
</protein>
<keyword evidence="5" id="KW-1185">Reference proteome</keyword>
<name>A0A086T4V9_HAPC1</name>
<keyword evidence="2" id="KW-1133">Transmembrane helix</keyword>
<dbReference type="OrthoDB" id="5313079at2759"/>
<dbReference type="AlphaFoldDB" id="A0A086T4V9"/>
<evidence type="ECO:0000256" key="2">
    <source>
        <dbReference type="SAM" id="Phobius"/>
    </source>
</evidence>
<sequence length="567" mass="63805">MESDMKPTARVDSLAIFYAVLAGTWTCCLLAGATFLLRNRDSPILRIRGIALSICAVGFLHCYWVSVQFGYMTGPVMPGDAEYWIMSTWLPLGIALFHASNTRFLHVARAQRRFVVYEKLDAGRHTKGRRKGLLARFYRMDHTSKVFALVGAGMVFQLFVTVLMYVVSRKWHSSWGIPGTEARGKTEAERQAEMVRGWEWWPSVFWQIFWAWIVAPIILWQSRGIHDTQGWRLQTIACCVASLHAAPMWLVALYVPAMEKVNQYWIPPQWIAVSIMVIEMFTIFLPCWEVVRHRNLRQETLDSIAQWEKKNKFSLNGAKSITSGSTMVDSAVTGWKSTDGSVKTSHSNESILTMGALEHVLERNPGPLLEFSALRDFSGENIAFLTSVAEWKSALPPLTSAGRNSCHPEKLAEDLTQSKDQVRERFNRALRIYVNYISSRDADFQVNLPSQTIKTLEAVFEAPARTLFGDKSDVDPATPFDMPPAAVSQRKGSASGSSTGDSEKAIVDACIQPDRQDRLQYGGEIPDGFSDTVFDEAEASIKYLVLTNTWPKFVKERRSSMDSVESA</sequence>
<feature type="transmembrane region" description="Helical" evidence="2">
    <location>
        <begin position="15"/>
        <end position="37"/>
    </location>
</feature>
<feature type="transmembrane region" description="Helical" evidence="2">
    <location>
        <begin position="49"/>
        <end position="71"/>
    </location>
</feature>
<feature type="region of interest" description="Disordered" evidence="1">
    <location>
        <begin position="470"/>
        <end position="503"/>
    </location>
</feature>
<dbReference type="InterPro" id="IPR036305">
    <property type="entry name" value="RGS_sf"/>
</dbReference>
<dbReference type="EMBL" id="JPKY01000049">
    <property type="protein sequence ID" value="KFH44391.1"/>
    <property type="molecule type" value="Genomic_DNA"/>
</dbReference>
<reference evidence="5" key="1">
    <citation type="journal article" date="2014" name="Genome Announc.">
        <title>Genome sequence and annotation of Acremonium chrysogenum, producer of the beta-lactam antibiotic cephalosporin C.</title>
        <authorList>
            <person name="Terfehr D."/>
            <person name="Dahlmann T.A."/>
            <person name="Specht T."/>
            <person name="Zadra I."/>
            <person name="Kuernsteiner H."/>
            <person name="Kueck U."/>
        </authorList>
    </citation>
    <scope>NUCLEOTIDE SEQUENCE [LARGE SCALE GENOMIC DNA]</scope>
    <source>
        <strain evidence="5">ATCC 11550 / CBS 779.69 / DSM 880 / IAM 14645 / JCM 23072 / IMI 49137</strain>
    </source>
</reference>
<dbReference type="Proteomes" id="UP000029964">
    <property type="component" value="Unassembled WGS sequence"/>
</dbReference>
<gene>
    <name evidence="4" type="ORF">ACRE_048300</name>
</gene>
<organism evidence="4 5">
    <name type="scientific">Hapsidospora chrysogenum (strain ATCC 11550 / CBS 779.69 / DSM 880 / IAM 14645 / JCM 23072 / IMI 49137)</name>
    <name type="common">Acremonium chrysogenum</name>
    <dbReference type="NCBI Taxonomy" id="857340"/>
    <lineage>
        <taxon>Eukaryota</taxon>
        <taxon>Fungi</taxon>
        <taxon>Dikarya</taxon>
        <taxon>Ascomycota</taxon>
        <taxon>Pezizomycotina</taxon>
        <taxon>Sordariomycetes</taxon>
        <taxon>Hypocreomycetidae</taxon>
        <taxon>Hypocreales</taxon>
        <taxon>Bionectriaceae</taxon>
        <taxon>Hapsidospora</taxon>
    </lineage>
</organism>
<feature type="transmembrane region" description="Helical" evidence="2">
    <location>
        <begin position="233"/>
        <end position="257"/>
    </location>
</feature>
<feature type="transmembrane region" description="Helical" evidence="2">
    <location>
        <begin position="146"/>
        <end position="167"/>
    </location>
</feature>